<name>A0AAU9KN50_9CILI</name>
<dbReference type="EMBL" id="CAJZBQ010000060">
    <property type="protein sequence ID" value="CAG9334767.1"/>
    <property type="molecule type" value="Genomic_DNA"/>
</dbReference>
<protein>
    <recommendedName>
        <fullName evidence="2">NADH dehydrogenase [ubiquinone] 1 alpha subcomplex subunit 12</fullName>
    </recommendedName>
</protein>
<keyword evidence="2" id="KW-0472">Membrane</keyword>
<gene>
    <name evidence="4" type="ORF">BSTOLATCC_MIC62352</name>
</gene>
<feature type="region of interest" description="Disordered" evidence="3">
    <location>
        <begin position="101"/>
        <end position="139"/>
    </location>
</feature>
<sequence>MIIRRFGFLKNLRNFLRNTDGRKLVGTDMYENKYYQILDEDGRPFKREVEYKEGIRNPTMDPIWAGWLCGRDRNPPKPEDVKSSQDSYLYRKKIGEEADKVDEEKMKEFRDVMQKTANSKPNEPFKPEEWKPQKKDKKY</sequence>
<reference evidence="4" key="1">
    <citation type="submission" date="2021-09" db="EMBL/GenBank/DDBJ databases">
        <authorList>
            <consortium name="AG Swart"/>
            <person name="Singh M."/>
            <person name="Singh A."/>
            <person name="Seah K."/>
            <person name="Emmerich C."/>
        </authorList>
    </citation>
    <scope>NUCLEOTIDE SEQUENCE</scope>
    <source>
        <strain evidence="4">ATCC30299</strain>
    </source>
</reference>
<dbReference type="Pfam" id="PF05071">
    <property type="entry name" value="NDUFA12"/>
    <property type="match status" value="1"/>
</dbReference>
<dbReference type="PANTHER" id="PTHR12910">
    <property type="entry name" value="NADH-UBIQUINONE OXIDOREDUCTASE SUBUNIT B17.2"/>
    <property type="match status" value="1"/>
</dbReference>
<feature type="compositionally biased region" description="Basic and acidic residues" evidence="3">
    <location>
        <begin position="101"/>
        <end position="113"/>
    </location>
</feature>
<comment type="caution">
    <text evidence="4">The sequence shown here is derived from an EMBL/GenBank/DDBJ whole genome shotgun (WGS) entry which is preliminary data.</text>
</comment>
<keyword evidence="2" id="KW-0679">Respiratory chain</keyword>
<dbReference type="GO" id="GO:0045271">
    <property type="term" value="C:respiratory chain complex I"/>
    <property type="evidence" value="ECO:0007669"/>
    <property type="project" value="InterPro"/>
</dbReference>
<accession>A0AAU9KN50</accession>
<feature type="compositionally biased region" description="Basic and acidic residues" evidence="3">
    <location>
        <begin position="123"/>
        <end position="139"/>
    </location>
</feature>
<evidence type="ECO:0000313" key="5">
    <source>
        <dbReference type="Proteomes" id="UP001162131"/>
    </source>
</evidence>
<evidence type="ECO:0000256" key="1">
    <source>
        <dbReference type="ARBA" id="ARBA00007355"/>
    </source>
</evidence>
<comment type="function">
    <text evidence="2">Accessory subunit of the mitochondrial membrane respiratory chain NADH dehydrogenase (Complex I), that is believed not to be involved in catalysis. Complex I functions in the transfer of electrons from NADH to the respiratory chain. The immediate electron acceptor for the enzyme is believed to be ubiquinone.</text>
</comment>
<comment type="subcellular location">
    <subcellularLocation>
        <location evidence="2">Mitochondrion inner membrane</location>
        <topology evidence="2">Peripheral membrane protein</topology>
        <orientation evidence="2">Matrix side</orientation>
    </subcellularLocation>
</comment>
<evidence type="ECO:0000256" key="3">
    <source>
        <dbReference type="SAM" id="MobiDB-lite"/>
    </source>
</evidence>
<keyword evidence="2" id="KW-0999">Mitochondrion inner membrane</keyword>
<evidence type="ECO:0000313" key="4">
    <source>
        <dbReference type="EMBL" id="CAG9334767.1"/>
    </source>
</evidence>
<evidence type="ECO:0000256" key="2">
    <source>
        <dbReference type="RuleBase" id="RU363103"/>
    </source>
</evidence>
<keyword evidence="2" id="KW-0813">Transport</keyword>
<keyword evidence="2" id="KW-0496">Mitochondrion</keyword>
<keyword evidence="5" id="KW-1185">Reference proteome</keyword>
<dbReference type="AlphaFoldDB" id="A0AAU9KN50"/>
<dbReference type="Proteomes" id="UP001162131">
    <property type="component" value="Unassembled WGS sequence"/>
</dbReference>
<proteinExistence type="inferred from homology"/>
<keyword evidence="2" id="KW-0249">Electron transport</keyword>
<comment type="similarity">
    <text evidence="1 2">Belongs to the complex I NDUFA12 subunit family.</text>
</comment>
<dbReference type="GO" id="GO:0005743">
    <property type="term" value="C:mitochondrial inner membrane"/>
    <property type="evidence" value="ECO:0007669"/>
    <property type="project" value="UniProtKB-SubCell"/>
</dbReference>
<dbReference type="InterPro" id="IPR007763">
    <property type="entry name" value="NDUFA12"/>
</dbReference>
<organism evidence="4 5">
    <name type="scientific">Blepharisma stoltei</name>
    <dbReference type="NCBI Taxonomy" id="1481888"/>
    <lineage>
        <taxon>Eukaryota</taxon>
        <taxon>Sar</taxon>
        <taxon>Alveolata</taxon>
        <taxon>Ciliophora</taxon>
        <taxon>Postciliodesmatophora</taxon>
        <taxon>Heterotrichea</taxon>
        <taxon>Heterotrichida</taxon>
        <taxon>Blepharismidae</taxon>
        <taxon>Blepharisma</taxon>
    </lineage>
</organism>